<gene>
    <name evidence="1" type="ORF">CFBP7900_10580</name>
</gene>
<dbReference type="AlphaFoldDB" id="A0A6V7CHG7"/>
<organism evidence="1 2">
    <name type="scientific">Xanthomonas hortorum pv. carotae</name>
    <dbReference type="NCBI Taxonomy" id="487904"/>
    <lineage>
        <taxon>Bacteria</taxon>
        <taxon>Pseudomonadati</taxon>
        <taxon>Pseudomonadota</taxon>
        <taxon>Gammaproteobacteria</taxon>
        <taxon>Lysobacterales</taxon>
        <taxon>Lysobacteraceae</taxon>
        <taxon>Xanthomonas</taxon>
    </lineage>
</organism>
<accession>A0A6V7CHG7</accession>
<evidence type="ECO:0000313" key="2">
    <source>
        <dbReference type="Proteomes" id="UP000587508"/>
    </source>
</evidence>
<dbReference type="Proteomes" id="UP000587508">
    <property type="component" value="Unassembled WGS sequence"/>
</dbReference>
<dbReference type="EMBL" id="CAJDKC010000003">
    <property type="protein sequence ID" value="CAD0315834.1"/>
    <property type="molecule type" value="Genomic_DNA"/>
</dbReference>
<dbReference type="EMBL" id="CAJDKC010000003">
    <property type="protein sequence ID" value="CAD0315825.1"/>
    <property type="molecule type" value="Genomic_DNA"/>
</dbReference>
<protein>
    <submittedName>
        <fullName evidence="1">Uncharacterized protein</fullName>
    </submittedName>
</protein>
<reference evidence="1 2" key="1">
    <citation type="submission" date="2020-07" db="EMBL/GenBank/DDBJ databases">
        <authorList>
            <person name="Pothier F. J."/>
        </authorList>
    </citation>
    <scope>NUCLEOTIDE SEQUENCE [LARGE SCALE GENOMIC DNA]</scope>
    <source>
        <strain evidence="1 2">CFBP 7900</strain>
    </source>
</reference>
<proteinExistence type="predicted"/>
<evidence type="ECO:0000313" key="1">
    <source>
        <dbReference type="EMBL" id="CAD0315825.1"/>
    </source>
</evidence>
<name>A0A6V7CHG7_9XANT</name>
<comment type="caution">
    <text evidence="1">The sequence shown here is derived from an EMBL/GenBank/DDBJ whole genome shotgun (WGS) entry which is preliminary data.</text>
</comment>
<sequence length="39" mass="4435">MCLAFSLPRCAGWYKLGHWLNFLMPLIEPIALESVTLSL</sequence>